<keyword evidence="1" id="KW-1133">Transmembrane helix</keyword>
<dbReference type="Proteomes" id="UP000654670">
    <property type="component" value="Unassembled WGS sequence"/>
</dbReference>
<keyword evidence="1" id="KW-0812">Transmembrane</keyword>
<reference evidence="2" key="2">
    <citation type="submission" date="2020-09" db="EMBL/GenBank/DDBJ databases">
        <authorList>
            <person name="Sun Q."/>
            <person name="Ohkuma M."/>
        </authorList>
    </citation>
    <scope>NUCLEOTIDE SEQUENCE</scope>
    <source>
        <strain evidence="2">JCM 15325</strain>
    </source>
</reference>
<comment type="caution">
    <text evidence="2">The sequence shown here is derived from an EMBL/GenBank/DDBJ whole genome shotgun (WGS) entry which is preliminary data.</text>
</comment>
<evidence type="ECO:0000256" key="1">
    <source>
        <dbReference type="SAM" id="Phobius"/>
    </source>
</evidence>
<proteinExistence type="predicted"/>
<dbReference type="RefSeq" id="WP_188801281.1">
    <property type="nucleotide sequence ID" value="NZ_BMOK01000001.1"/>
</dbReference>
<organism evidence="2 3">
    <name type="scientific">Sporolactobacillus putidus</name>
    <dbReference type="NCBI Taxonomy" id="492735"/>
    <lineage>
        <taxon>Bacteria</taxon>
        <taxon>Bacillati</taxon>
        <taxon>Bacillota</taxon>
        <taxon>Bacilli</taxon>
        <taxon>Bacillales</taxon>
        <taxon>Sporolactobacillaceae</taxon>
        <taxon>Sporolactobacillus</taxon>
    </lineage>
</organism>
<accession>A0A917VXU7</accession>
<dbReference type="EMBL" id="BMOK01000001">
    <property type="protein sequence ID" value="GGL42908.1"/>
    <property type="molecule type" value="Genomic_DNA"/>
</dbReference>
<dbReference type="InterPro" id="IPR025428">
    <property type="entry name" value="Spore_YhaL"/>
</dbReference>
<sequence>MKQVRRSLYAVVLLFMLFMMQQLGLIDPILSKIEGVAWWVYLLIAGILFSGYQAFSISREDKEIDDEWVEKQGSVYMKRMEAEKERRNRNKDPKAML</sequence>
<dbReference type="AlphaFoldDB" id="A0A917VXU7"/>
<name>A0A917VXU7_9BACL</name>
<reference evidence="2" key="1">
    <citation type="journal article" date="2014" name="Int. J. Syst. Evol. Microbiol.">
        <title>Complete genome sequence of Corynebacterium casei LMG S-19264T (=DSM 44701T), isolated from a smear-ripened cheese.</title>
        <authorList>
            <consortium name="US DOE Joint Genome Institute (JGI-PGF)"/>
            <person name="Walter F."/>
            <person name="Albersmeier A."/>
            <person name="Kalinowski J."/>
            <person name="Ruckert C."/>
        </authorList>
    </citation>
    <scope>NUCLEOTIDE SEQUENCE</scope>
    <source>
        <strain evidence="2">JCM 15325</strain>
    </source>
</reference>
<keyword evidence="3" id="KW-1185">Reference proteome</keyword>
<keyword evidence="1" id="KW-0472">Membrane</keyword>
<dbReference type="Pfam" id="PF14147">
    <property type="entry name" value="Spore_YhaL"/>
    <property type="match status" value="1"/>
</dbReference>
<protein>
    <submittedName>
        <fullName evidence="2">Uncharacterized protein</fullName>
    </submittedName>
</protein>
<evidence type="ECO:0000313" key="3">
    <source>
        <dbReference type="Proteomes" id="UP000654670"/>
    </source>
</evidence>
<gene>
    <name evidence="2" type="ORF">GCM10007968_03540</name>
</gene>
<evidence type="ECO:0000313" key="2">
    <source>
        <dbReference type="EMBL" id="GGL42908.1"/>
    </source>
</evidence>
<feature type="transmembrane region" description="Helical" evidence="1">
    <location>
        <begin position="36"/>
        <end position="55"/>
    </location>
</feature>